<dbReference type="Gene3D" id="3.40.50.1820">
    <property type="entry name" value="alpha/beta hydrolase"/>
    <property type="match status" value="1"/>
</dbReference>
<evidence type="ECO:0000313" key="2">
    <source>
        <dbReference type="EMBL" id="PIA58382.1"/>
    </source>
</evidence>
<reference evidence="2 3" key="1">
    <citation type="submission" date="2017-09" db="EMBL/GenBank/DDBJ databases">
        <title>WGS assembly of Aquilegia coerulea Goldsmith.</title>
        <authorList>
            <person name="Hodges S."/>
            <person name="Kramer E."/>
            <person name="Nordborg M."/>
            <person name="Tomkins J."/>
            <person name="Borevitz J."/>
            <person name="Derieg N."/>
            <person name="Yan J."/>
            <person name="Mihaltcheva S."/>
            <person name="Hayes R.D."/>
            <person name="Rokhsar D."/>
        </authorList>
    </citation>
    <scope>NUCLEOTIDE SEQUENCE [LARGE SCALE GENOMIC DNA]</scope>
    <source>
        <strain evidence="3">cv. Goldsmith</strain>
    </source>
</reference>
<dbReference type="InterPro" id="IPR029058">
    <property type="entry name" value="AB_hydrolase_fold"/>
</dbReference>
<dbReference type="InterPro" id="IPR022742">
    <property type="entry name" value="Hydrolase_4"/>
</dbReference>
<gene>
    <name evidence="2" type="ORF">AQUCO_00500360v1</name>
</gene>
<dbReference type="GO" id="GO:0005829">
    <property type="term" value="C:cytosol"/>
    <property type="evidence" value="ECO:0007669"/>
    <property type="project" value="TreeGrafter"/>
</dbReference>
<evidence type="ECO:0000313" key="3">
    <source>
        <dbReference type="Proteomes" id="UP000230069"/>
    </source>
</evidence>
<dbReference type="OrthoDB" id="9988524at2759"/>
<dbReference type="PANTHER" id="PTHR42886:SF53">
    <property type="entry name" value="ALPHA_BETA-HYDROLASES SUPERFAMILY PROTEIN"/>
    <property type="match status" value="1"/>
</dbReference>
<feature type="domain" description="Serine aminopeptidase S33" evidence="1">
    <location>
        <begin position="35"/>
        <end position="137"/>
    </location>
</feature>
<dbReference type="InParanoid" id="A0A2G5ERN1"/>
<dbReference type="AlphaFoldDB" id="A0A2G5ERN1"/>
<dbReference type="Proteomes" id="UP000230069">
    <property type="component" value="Unassembled WGS sequence"/>
</dbReference>
<dbReference type="EMBL" id="KZ305022">
    <property type="protein sequence ID" value="PIA58382.1"/>
    <property type="molecule type" value="Genomic_DNA"/>
</dbReference>
<dbReference type="STRING" id="218851.A0A2G5ERN1"/>
<evidence type="ECO:0000259" key="1">
    <source>
        <dbReference type="Pfam" id="PF12146"/>
    </source>
</evidence>
<organism evidence="2 3">
    <name type="scientific">Aquilegia coerulea</name>
    <name type="common">Rocky mountain columbine</name>
    <dbReference type="NCBI Taxonomy" id="218851"/>
    <lineage>
        <taxon>Eukaryota</taxon>
        <taxon>Viridiplantae</taxon>
        <taxon>Streptophyta</taxon>
        <taxon>Embryophyta</taxon>
        <taxon>Tracheophyta</taxon>
        <taxon>Spermatophyta</taxon>
        <taxon>Magnoliopsida</taxon>
        <taxon>Ranunculales</taxon>
        <taxon>Ranunculaceae</taxon>
        <taxon>Thalictroideae</taxon>
        <taxon>Aquilegia</taxon>
    </lineage>
</organism>
<proteinExistence type="predicted"/>
<dbReference type="SUPFAM" id="SSF53474">
    <property type="entry name" value="alpha/beta-Hydrolases"/>
    <property type="match status" value="1"/>
</dbReference>
<accession>A0A2G5ERN1</accession>
<sequence>MVASEQYAVSQQQKIIVPNKHGEKLVGILQETGSKEFVILCHGFLSTKESNVMVNLADALRKRGISSFRFDFAGNGESEGALQDMYLREVEDLHAVIQHFSRENRVATAIIGHSKGGDVVLLYASHNHDIRTIVNISGRYDLMKGIEERLGRNYMQEIREEGFIDVKNKKGIVSYRVTKESLMERLNTDIHGACLQIEKECRVLVVHGSADKIVPVEDAREFAKILPNCKLEIIKKANHGYTSHQAELASAVVDFI</sequence>
<keyword evidence="3" id="KW-1185">Reference proteome</keyword>
<dbReference type="PANTHER" id="PTHR42886">
    <property type="entry name" value="RE40534P-RELATED"/>
    <property type="match status" value="1"/>
</dbReference>
<name>A0A2G5ERN1_AQUCA</name>
<protein>
    <recommendedName>
        <fullName evidence="1">Serine aminopeptidase S33 domain-containing protein</fullName>
    </recommendedName>
</protein>
<dbReference type="Pfam" id="PF12146">
    <property type="entry name" value="Hydrolase_4"/>
    <property type="match status" value="1"/>
</dbReference>